<reference evidence="2 4" key="1">
    <citation type="submission" date="2016-08" db="EMBL/GenBank/DDBJ databases">
        <title>Draft genome sequence of the type strain of Pseudomonas extremorientalis LMG 19695T isolated from drinking water reservoir.</title>
        <authorList>
            <person name="Tambong J.T."/>
        </authorList>
    </citation>
    <scope>NUCLEOTIDE SEQUENCE [LARGE SCALE GENOMIC DNA]</scope>
    <source>
        <strain evidence="2 4">LMG 19695</strain>
    </source>
</reference>
<keyword evidence="5" id="KW-1185">Reference proteome</keyword>
<evidence type="ECO:0000256" key="1">
    <source>
        <dbReference type="SAM" id="MobiDB-lite"/>
    </source>
</evidence>
<protein>
    <recommendedName>
        <fullName evidence="6">Type III effector</fullName>
    </recommendedName>
</protein>
<feature type="region of interest" description="Disordered" evidence="1">
    <location>
        <begin position="863"/>
        <end position="901"/>
    </location>
</feature>
<dbReference type="CDD" id="cd14729">
    <property type="entry name" value="RtxA-like"/>
    <property type="match status" value="1"/>
</dbReference>
<gene>
    <name evidence="2" type="ORF">BFN10_01820</name>
    <name evidence="3" type="ORF">SAMN04490184_0564</name>
</gene>
<evidence type="ECO:0000313" key="2">
    <source>
        <dbReference type="EMBL" id="OIN13012.1"/>
    </source>
</evidence>
<feature type="region of interest" description="Disordered" evidence="1">
    <location>
        <begin position="1"/>
        <end position="57"/>
    </location>
</feature>
<dbReference type="AlphaFoldDB" id="A0A1H0JK69"/>
<evidence type="ECO:0000313" key="4">
    <source>
        <dbReference type="Proteomes" id="UP000181686"/>
    </source>
</evidence>
<dbReference type="Gene3D" id="3.40.50.11550">
    <property type="match status" value="1"/>
</dbReference>
<accession>A0A1H0JK69</accession>
<sequence>MTHLDTRSPQQSYTYQPPLPNGRSLSALHDTASANLDSAAGPTLLPQTGKSPDSGDFKQQLADQQNFRTLARKLTELAAQLGEAVTPQAVLAALKSTPMVVAPGSSSFEELGRTTLENYIAYNGLPVPDSHASLTALASALVDSALEHPLGNFGGALSWPIPLSRDDQRRLRLIAMSHEHHLEEKPLVMQTKGGLLEFLRYQAPLPEGVLNDPIRVLETLIGSAQGQLMGKALQQKMNGVDTAESANDYLMAAMILQLDPEYFAEPAPNKVAGFDLSNKAHWGKPLSMIVDGLSTHLSESGRTSAEMAKTGAHLLLSKKTPELLIKDIPGTVVYGSAAWVRLSIAAASIEALTPGKVQNMTFNQVMAEADIAALSNRQDTQRAQIAALRVWGLVNGILSPERAGRYNDADIEVARSAFNQQATAQIEASSLIQSDMPSRRDIALARLKARFGENVPFEEWLLKVHDNKQPSIQPVYDPNRAPAGMMSLLDIAMSGLHNYEWVSQDPRINAALKGKSLDLGVNAEFNSQLVQAISDKKKGIGVAIKHMIAQLPLADRQNLEYGQLEFYQLDTYRLGPGFTGKTLDHKNEKLYVKATSANGTATYELDLSKHAITAVSNSVLTHEREREANRVYPIEKFTPVANADFSQNTKAGSPLPTPSNFTSTRTQAIADTFVKHLQIDSRDVIKQAKGATSFDNQMDAEWNLTNFFLDLIPFRSAIRNFQEGHYADGAIDLFMDVFSFVTAGAGAAAKATKVGSKAISLTKKALQVSKIVGTTVISEFNPLSGVGDLLLGGTRLASKGITKAKIAAGLTPPPYGDVTWGTLKVGEQTLETSSVIHNGQRYAYDPVTRRPYGPPLKDFNVLETLSPTVPKTHSPRQSSSRRRRPPSNTGARQVHVRKPLPKGDYVESLQGKFETDHFFQPDIKAKTLEKFKDEMNACYDALAETGLPPRPVIPSVPEPISAPELFAEAFKASNGIVLGESHKQMASFKVLFDNVETLKNQGVKKVYFEALIDTPDGLIDDGIGYLGDGRTLRTDPTFKELCEKLEANGIEVMPIDHIYLTRHKGDLHKVPTTTGERSQRRLKEFNYYASETIQATSGTEKWVALVGCSHMNTSENVPGLAELTGSIGIGVFNNKNVTGQIGTRVIGRPQDPTQPVGWGRGIPGDLQIYVEP</sequence>
<evidence type="ECO:0000313" key="3">
    <source>
        <dbReference type="EMBL" id="SDO43962.1"/>
    </source>
</evidence>
<dbReference type="Proteomes" id="UP000181686">
    <property type="component" value="Unassembled WGS sequence"/>
</dbReference>
<dbReference type="Proteomes" id="UP000182654">
    <property type="component" value="Chromosome I"/>
</dbReference>
<evidence type="ECO:0008006" key="6">
    <source>
        <dbReference type="Google" id="ProtNLM"/>
    </source>
</evidence>
<proteinExistence type="predicted"/>
<reference evidence="3 5" key="2">
    <citation type="submission" date="2016-10" db="EMBL/GenBank/DDBJ databases">
        <authorList>
            <person name="Varghese N."/>
            <person name="Submissions S."/>
        </authorList>
    </citation>
    <scope>NUCLEOTIDE SEQUENCE [LARGE SCALE GENOMIC DNA]</scope>
    <source>
        <strain evidence="3 5">BS2774</strain>
    </source>
</reference>
<name>A0A1H0JK69_9PSED</name>
<dbReference type="RefSeq" id="WP_071488183.1">
    <property type="nucleotide sequence ID" value="NZ_LT629708.1"/>
</dbReference>
<dbReference type="EMBL" id="LT629708">
    <property type="protein sequence ID" value="SDO43962.1"/>
    <property type="molecule type" value="Genomic_DNA"/>
</dbReference>
<organism evidence="2 4">
    <name type="scientific">Pseudomonas extremorientalis</name>
    <dbReference type="NCBI Taxonomy" id="169669"/>
    <lineage>
        <taxon>Bacteria</taxon>
        <taxon>Pseudomonadati</taxon>
        <taxon>Pseudomonadota</taxon>
        <taxon>Gammaproteobacteria</taxon>
        <taxon>Pseudomonadales</taxon>
        <taxon>Pseudomonadaceae</taxon>
        <taxon>Pseudomonas</taxon>
    </lineage>
</organism>
<evidence type="ECO:0000313" key="5">
    <source>
        <dbReference type="Proteomes" id="UP000182654"/>
    </source>
</evidence>
<dbReference type="SUPFAM" id="SSF159501">
    <property type="entry name" value="EreA/ChaN-like"/>
    <property type="match status" value="1"/>
</dbReference>
<dbReference type="EMBL" id="MDGK01000009">
    <property type="protein sequence ID" value="OIN13012.1"/>
    <property type="molecule type" value="Genomic_DNA"/>
</dbReference>